<feature type="domain" description="Plasmid replication protein origin binding" evidence="2">
    <location>
        <begin position="59"/>
        <end position="156"/>
    </location>
</feature>
<dbReference type="Gene3D" id="3.40.50.300">
    <property type="entry name" value="P-loop containing nucleotide triphosphate hydrolases"/>
    <property type="match status" value="1"/>
</dbReference>
<protein>
    <submittedName>
        <fullName evidence="3">ATP-dependent protease Clp, ATPase subunit</fullName>
    </submittedName>
</protein>
<keyword evidence="3" id="KW-0645">Protease</keyword>
<accession>A0A139RET1</accession>
<dbReference type="InterPro" id="IPR000605">
    <property type="entry name" value="Helicase_SF3_ssDNA/RNA_vir"/>
</dbReference>
<name>A0A139RET1_STROR</name>
<organism evidence="3 4">
    <name type="scientific">Streptococcus oralis</name>
    <dbReference type="NCBI Taxonomy" id="1303"/>
    <lineage>
        <taxon>Bacteria</taxon>
        <taxon>Bacillati</taxon>
        <taxon>Bacillota</taxon>
        <taxon>Bacilli</taxon>
        <taxon>Lactobacillales</taxon>
        <taxon>Streptococcaceae</taxon>
        <taxon>Streptococcus</taxon>
    </lineage>
</organism>
<gene>
    <name evidence="3" type="ORF">SORDD17_01775</name>
</gene>
<evidence type="ECO:0000259" key="2">
    <source>
        <dbReference type="Pfam" id="PF01719"/>
    </source>
</evidence>
<dbReference type="GO" id="GO:0003723">
    <property type="term" value="F:RNA binding"/>
    <property type="evidence" value="ECO:0007669"/>
    <property type="project" value="InterPro"/>
</dbReference>
<dbReference type="SUPFAM" id="SSF52540">
    <property type="entry name" value="P-loop containing nucleoside triphosphate hydrolases"/>
    <property type="match status" value="1"/>
</dbReference>
<proteinExistence type="predicted"/>
<dbReference type="InterPro" id="IPR027417">
    <property type="entry name" value="P-loop_NTPase"/>
</dbReference>
<dbReference type="Proteomes" id="UP000072989">
    <property type="component" value="Unassembled WGS sequence"/>
</dbReference>
<evidence type="ECO:0000313" key="3">
    <source>
        <dbReference type="EMBL" id="KXU13282.1"/>
    </source>
</evidence>
<sequence>MAKRVRRFSISRNKQYETHQLDGQGQLKQVSEISDTDWKEKVKSETFEYLATEYGSLKSIALIFHDRDLTSDGERKGLHCHMILEFRNPVTITSLEKFKFEAGKSLNNQDLMFQSRNVEASKSSSGSYRYLTHTTDKAMMERKTRYEVQELIVAEYETDGSMKFITGEDLELWYRDKIKGTIRPEKLEFDEALQEAFFKVRTGEIFDELEVEAFLRERFTEMQATELVIKNKKFIDNSRQMYQKEVFEDMQNNGRNLKTFFISGSSGLGKSRFAKDLARRININNGKSINSIYTAPTAKDGKTYDFIDSEYKAQDVTIFDDVDAKSFGFQEFLNIFDKDNITKISSRYTNKAWVSHYAIITKASKIRNWIERVASQSSEYEKDKRGQEVQVSRRFDLWIELDFDNNNNQVNFYQFKHYPDDNKKSQWKKVARKEITMKEFQSDSSAREEIFDIIFRITNPS</sequence>
<evidence type="ECO:0000259" key="1">
    <source>
        <dbReference type="Pfam" id="PF00910"/>
    </source>
</evidence>
<dbReference type="GO" id="GO:0008233">
    <property type="term" value="F:peptidase activity"/>
    <property type="evidence" value="ECO:0007669"/>
    <property type="project" value="UniProtKB-KW"/>
</dbReference>
<dbReference type="GO" id="GO:0006508">
    <property type="term" value="P:proteolysis"/>
    <property type="evidence" value="ECO:0007669"/>
    <property type="project" value="UniProtKB-KW"/>
</dbReference>
<dbReference type="EMBL" id="LQZE01000375">
    <property type="protein sequence ID" value="KXU13282.1"/>
    <property type="molecule type" value="Genomic_DNA"/>
</dbReference>
<dbReference type="Pfam" id="PF00910">
    <property type="entry name" value="RNA_helicase"/>
    <property type="match status" value="1"/>
</dbReference>
<keyword evidence="3" id="KW-0378">Hydrolase</keyword>
<dbReference type="RefSeq" id="WP_061866456.1">
    <property type="nucleotide sequence ID" value="NZ_LQZE01000375.1"/>
</dbReference>
<reference evidence="3 4" key="1">
    <citation type="submission" date="2016-01" db="EMBL/GenBank/DDBJ databases">
        <title>Highly variable Streptococcus oralis are common among viridans streptococci isolated from primates.</title>
        <authorList>
            <person name="Denapaite D."/>
            <person name="Rieger M."/>
            <person name="Koendgen S."/>
            <person name="Brueckner R."/>
            <person name="Ochigava I."/>
            <person name="Kappeler P."/>
            <person name="Maetz-Rensing K."/>
            <person name="Leendertz F."/>
            <person name="Hakenbeck R."/>
        </authorList>
    </citation>
    <scope>NUCLEOTIDE SEQUENCE [LARGE SCALE GENOMIC DNA]</scope>
    <source>
        <strain evidence="3 4">DD17</strain>
    </source>
</reference>
<dbReference type="Gene3D" id="3.40.1310.30">
    <property type="match status" value="1"/>
</dbReference>
<dbReference type="AlphaFoldDB" id="A0A139RET1"/>
<dbReference type="GO" id="GO:0006260">
    <property type="term" value="P:DNA replication"/>
    <property type="evidence" value="ECO:0007669"/>
    <property type="project" value="InterPro"/>
</dbReference>
<dbReference type="PATRIC" id="fig|1303.87.peg.2121"/>
<dbReference type="GO" id="GO:0003677">
    <property type="term" value="F:DNA binding"/>
    <property type="evidence" value="ECO:0007669"/>
    <property type="project" value="InterPro"/>
</dbReference>
<dbReference type="GO" id="GO:0005727">
    <property type="term" value="C:extrachromosomal circular DNA"/>
    <property type="evidence" value="ECO:0007669"/>
    <property type="project" value="InterPro"/>
</dbReference>
<feature type="domain" description="Helicase superfamily 3 single-stranded DNA/RNA virus" evidence="1">
    <location>
        <begin position="261"/>
        <end position="351"/>
    </location>
</feature>
<comment type="caution">
    <text evidence="3">The sequence shown here is derived from an EMBL/GenBank/DDBJ whole genome shotgun (WGS) entry which is preliminary data.</text>
</comment>
<dbReference type="Pfam" id="PF01719">
    <property type="entry name" value="Rep_OBD"/>
    <property type="match status" value="1"/>
</dbReference>
<dbReference type="GO" id="GO:0003724">
    <property type="term" value="F:RNA helicase activity"/>
    <property type="evidence" value="ECO:0007669"/>
    <property type="project" value="InterPro"/>
</dbReference>
<dbReference type="InterPro" id="IPR002631">
    <property type="entry name" value="Plasmid_rep_OBD"/>
</dbReference>
<dbReference type="GO" id="GO:0003916">
    <property type="term" value="F:DNA topoisomerase activity"/>
    <property type="evidence" value="ECO:0007669"/>
    <property type="project" value="InterPro"/>
</dbReference>
<evidence type="ECO:0000313" key="4">
    <source>
        <dbReference type="Proteomes" id="UP000072989"/>
    </source>
</evidence>